<evidence type="ECO:0000313" key="2">
    <source>
        <dbReference type="Proteomes" id="UP001365781"/>
    </source>
</evidence>
<name>A0ABU8GL04_9ACTN</name>
<dbReference type="RefSeq" id="WP_336540471.1">
    <property type="nucleotide sequence ID" value="NZ_JBBAYL010000017.1"/>
</dbReference>
<sequence length="173" mass="19509">MALSKLAQQFADEIRLQDWSDAHFRLDRAGHNRDIDTKSHHSDPVLNTEQTQAVKTNAMWVTAQVLGYNDPNFDVYEFAQACGVNILNTRGGKDGSIAAGLRTSNGRYERPGTYEYDSLTEVVTTATSDAYHASTSCPLFLSGYQNRPIIRFSWDKVPDRWKPCQCITTQRQS</sequence>
<gene>
    <name evidence="1" type="ORF">WB403_32300</name>
</gene>
<accession>A0ABU8GL04</accession>
<keyword evidence="2" id="KW-1185">Reference proteome</keyword>
<comment type="caution">
    <text evidence="1">The sequence shown here is derived from an EMBL/GenBank/DDBJ whole genome shotgun (WGS) entry which is preliminary data.</text>
</comment>
<dbReference type="EMBL" id="JBBAYM010000025">
    <property type="protein sequence ID" value="MEI5613838.1"/>
    <property type="molecule type" value="Genomic_DNA"/>
</dbReference>
<protein>
    <submittedName>
        <fullName evidence="1">Uncharacterized protein</fullName>
    </submittedName>
</protein>
<evidence type="ECO:0000313" key="1">
    <source>
        <dbReference type="EMBL" id="MEI5613838.1"/>
    </source>
</evidence>
<dbReference type="Proteomes" id="UP001365781">
    <property type="component" value="Unassembled WGS sequence"/>
</dbReference>
<reference evidence="1 2" key="1">
    <citation type="submission" date="2024-03" db="EMBL/GenBank/DDBJ databases">
        <title>First Report of Pectobacterium brasiliscabiei causing potato scab in china.</title>
        <authorList>
            <person name="Handique U."/>
        </authorList>
    </citation>
    <scope>NUCLEOTIDE SEQUENCE [LARGE SCALE GENOMIC DNA]</scope>
    <source>
        <strain evidence="1 2">ZRIMU1503</strain>
    </source>
</reference>
<proteinExistence type="predicted"/>
<organism evidence="1 2">
    <name type="scientific">Streptomyces brasiliscabiei</name>
    <dbReference type="NCBI Taxonomy" id="2736302"/>
    <lineage>
        <taxon>Bacteria</taxon>
        <taxon>Bacillati</taxon>
        <taxon>Actinomycetota</taxon>
        <taxon>Actinomycetes</taxon>
        <taxon>Kitasatosporales</taxon>
        <taxon>Streptomycetaceae</taxon>
        <taxon>Streptomyces</taxon>
    </lineage>
</organism>